<dbReference type="Proteomes" id="UP000054995">
    <property type="component" value="Unassembled WGS sequence"/>
</dbReference>
<proteinExistence type="predicted"/>
<sequence length="61" mass="7231">MLESGIRQSWLIKDTVEGIEFRDAILNSHFKTNFNHEYWQIKVAEPDRKKMAFSTPMGLFQ</sequence>
<evidence type="ECO:0000313" key="5">
    <source>
        <dbReference type="Proteomes" id="UP000054995"/>
    </source>
</evidence>
<dbReference type="EMBL" id="JYDT01000326">
    <property type="protein sequence ID" value="KRY80787.1"/>
    <property type="molecule type" value="Genomic_DNA"/>
</dbReference>
<evidence type="ECO:0000313" key="1">
    <source>
        <dbReference type="EMBL" id="KRY80787.1"/>
    </source>
</evidence>
<evidence type="ECO:0000313" key="2">
    <source>
        <dbReference type="EMBL" id="KRY81022.1"/>
    </source>
</evidence>
<comment type="caution">
    <text evidence="3">The sequence shown here is derived from an EMBL/GenBank/DDBJ whole genome shotgun (WGS) entry which is preliminary data.</text>
</comment>
<evidence type="ECO:0000313" key="3">
    <source>
        <dbReference type="EMBL" id="KRY81028.1"/>
    </source>
</evidence>
<evidence type="ECO:0000313" key="4">
    <source>
        <dbReference type="EMBL" id="KRY83407.1"/>
    </source>
</evidence>
<dbReference type="EMBL" id="JYDT01000274">
    <property type="protein sequence ID" value="KRY81028.1"/>
    <property type="molecule type" value="Genomic_DNA"/>
</dbReference>
<keyword evidence="5" id="KW-1185">Reference proteome</keyword>
<dbReference type="EMBL" id="JYDT01000142">
    <property type="protein sequence ID" value="KRY83407.1"/>
    <property type="molecule type" value="Genomic_DNA"/>
</dbReference>
<dbReference type="EMBL" id="JYDT01000274">
    <property type="protein sequence ID" value="KRY81022.1"/>
    <property type="molecule type" value="Genomic_DNA"/>
</dbReference>
<gene>
    <name evidence="3" type="ORF">T4D_11303</name>
    <name evidence="1" type="ORF">T4D_16129</name>
    <name evidence="4" type="ORF">T4D_4465</name>
    <name evidence="2" type="ORF">T4D_4485</name>
</gene>
<protein>
    <submittedName>
        <fullName evidence="3">Uncharacterized protein</fullName>
    </submittedName>
</protein>
<name>A0A0V1F4M8_TRIPS</name>
<reference evidence="3 5" key="1">
    <citation type="submission" date="2015-01" db="EMBL/GenBank/DDBJ databases">
        <title>Evolution of Trichinella species and genotypes.</title>
        <authorList>
            <person name="Korhonen P.K."/>
            <person name="Edoardo P."/>
            <person name="Giuseppe L.R."/>
            <person name="Gasser R.B."/>
        </authorList>
    </citation>
    <scope>NUCLEOTIDE SEQUENCE [LARGE SCALE GENOMIC DNA]</scope>
    <source>
        <strain evidence="3">ISS470</strain>
    </source>
</reference>
<dbReference type="AlphaFoldDB" id="A0A0V1F4M8"/>
<accession>A0A0V1F4M8</accession>
<organism evidence="3 5">
    <name type="scientific">Trichinella pseudospiralis</name>
    <name type="common">Parasitic roundworm</name>
    <dbReference type="NCBI Taxonomy" id="6337"/>
    <lineage>
        <taxon>Eukaryota</taxon>
        <taxon>Metazoa</taxon>
        <taxon>Ecdysozoa</taxon>
        <taxon>Nematoda</taxon>
        <taxon>Enoplea</taxon>
        <taxon>Dorylaimia</taxon>
        <taxon>Trichinellida</taxon>
        <taxon>Trichinellidae</taxon>
        <taxon>Trichinella</taxon>
    </lineage>
</organism>